<proteinExistence type="predicted"/>
<comment type="caution">
    <text evidence="1">The sequence shown here is derived from an EMBL/GenBank/DDBJ whole genome shotgun (WGS) entry which is preliminary data.</text>
</comment>
<gene>
    <name evidence="1" type="ORF">EU509_19905</name>
</gene>
<evidence type="ECO:0000313" key="1">
    <source>
        <dbReference type="EMBL" id="KAA1150388.1"/>
    </source>
</evidence>
<keyword evidence="2" id="KW-1185">Reference proteome</keyword>
<accession>A0ABQ6RCX8</accession>
<reference evidence="1 2" key="1">
    <citation type="submission" date="2019-01" db="EMBL/GenBank/DDBJ databases">
        <title>Genome sequences of marine Pseudoalteromonas species.</title>
        <authorList>
            <person name="Boraston A.B."/>
            <person name="Hehemann J.-H."/>
            <person name="Vickers C.J."/>
            <person name="Salama-Alber O."/>
            <person name="Abe K."/>
            <person name="Hettle A.J."/>
        </authorList>
    </citation>
    <scope>NUCLEOTIDE SEQUENCE [LARGE SCALE GENOMIC DNA]</scope>
    <source>
        <strain evidence="1 2">PS47</strain>
    </source>
</reference>
<dbReference type="Proteomes" id="UP000322915">
    <property type="component" value="Unassembled WGS sequence"/>
</dbReference>
<name>A0ABQ6RCX8_9GAMM</name>
<evidence type="ECO:0000313" key="2">
    <source>
        <dbReference type="Proteomes" id="UP000322915"/>
    </source>
</evidence>
<dbReference type="EMBL" id="SEUJ01000078">
    <property type="protein sequence ID" value="KAA1150388.1"/>
    <property type="molecule type" value="Genomic_DNA"/>
</dbReference>
<organism evidence="1 2">
    <name type="scientific">Pseudoalteromonas fuliginea</name>
    <dbReference type="NCBI Taxonomy" id="1872678"/>
    <lineage>
        <taxon>Bacteria</taxon>
        <taxon>Pseudomonadati</taxon>
        <taxon>Pseudomonadota</taxon>
        <taxon>Gammaproteobacteria</taxon>
        <taxon>Alteromonadales</taxon>
        <taxon>Pseudoalteromonadaceae</taxon>
        <taxon>Pseudoalteromonas</taxon>
    </lineage>
</organism>
<protein>
    <submittedName>
        <fullName evidence="1">Uncharacterized protein</fullName>
    </submittedName>
</protein>
<sequence>MGLMFIVGEVLYLAFYKVKLHEREINSHLQVKHHTLCISNINNNKMCCRRRACSREKRSFLLL</sequence>